<accession>A0A314YYI6</accession>
<sequence length="141" mass="16322">MDLWEKTDFPEILRPMYNRQPGRPTKVRREEAGEKETKTGGKKLGRYQESLKCGTCGQKCHNSVTCHRHKPLNDRNQPGKKKKAKSAIGTFIPASKPDNYDAKMDRKNQMREKAKQRAKVLKEKKDKKKSISCNNICSRFK</sequence>
<proteinExistence type="predicted"/>
<feature type="region of interest" description="Disordered" evidence="1">
    <location>
        <begin position="68"/>
        <end position="130"/>
    </location>
</feature>
<comment type="caution">
    <text evidence="2">The sequence shown here is derived from an EMBL/GenBank/DDBJ whole genome shotgun (WGS) entry which is preliminary data.</text>
</comment>
<dbReference type="EMBL" id="PJQY01000389">
    <property type="protein sequence ID" value="PQQ11593.1"/>
    <property type="molecule type" value="Genomic_DNA"/>
</dbReference>
<feature type="region of interest" description="Disordered" evidence="1">
    <location>
        <begin position="15"/>
        <end position="43"/>
    </location>
</feature>
<feature type="compositionally biased region" description="Basic and acidic residues" evidence="1">
    <location>
        <begin position="27"/>
        <end position="39"/>
    </location>
</feature>
<dbReference type="OrthoDB" id="1165719at2759"/>
<organism evidence="2 3">
    <name type="scientific">Prunus yedoensis var. nudiflora</name>
    <dbReference type="NCBI Taxonomy" id="2094558"/>
    <lineage>
        <taxon>Eukaryota</taxon>
        <taxon>Viridiplantae</taxon>
        <taxon>Streptophyta</taxon>
        <taxon>Embryophyta</taxon>
        <taxon>Tracheophyta</taxon>
        <taxon>Spermatophyta</taxon>
        <taxon>Magnoliopsida</taxon>
        <taxon>eudicotyledons</taxon>
        <taxon>Gunneridae</taxon>
        <taxon>Pentapetalae</taxon>
        <taxon>rosids</taxon>
        <taxon>fabids</taxon>
        <taxon>Rosales</taxon>
        <taxon>Rosaceae</taxon>
        <taxon>Amygdaloideae</taxon>
        <taxon>Amygdaleae</taxon>
        <taxon>Prunus</taxon>
    </lineage>
</organism>
<evidence type="ECO:0000256" key="1">
    <source>
        <dbReference type="SAM" id="MobiDB-lite"/>
    </source>
</evidence>
<name>A0A314YYI6_PRUYE</name>
<evidence type="ECO:0000313" key="3">
    <source>
        <dbReference type="Proteomes" id="UP000250321"/>
    </source>
</evidence>
<gene>
    <name evidence="2" type="ORF">Pyn_35772</name>
</gene>
<reference evidence="2 3" key="1">
    <citation type="submission" date="2018-02" db="EMBL/GenBank/DDBJ databases">
        <title>Draft genome of wild Prunus yedoensis var. nudiflora.</title>
        <authorList>
            <person name="Baek S."/>
            <person name="Kim J.-H."/>
            <person name="Choi K."/>
            <person name="Kim G.-B."/>
            <person name="Cho A."/>
            <person name="Jang H."/>
            <person name="Shin C.-H."/>
            <person name="Yu H.-J."/>
            <person name="Mun J.-H."/>
        </authorList>
    </citation>
    <scope>NUCLEOTIDE SEQUENCE [LARGE SCALE GENOMIC DNA]</scope>
    <source>
        <strain evidence="3">cv. Jeju island</strain>
        <tissue evidence="2">Leaf</tissue>
    </source>
</reference>
<dbReference type="AlphaFoldDB" id="A0A314YYI6"/>
<protein>
    <submittedName>
        <fullName evidence="2">Uncharacterized protein</fullName>
    </submittedName>
</protein>
<dbReference type="Proteomes" id="UP000250321">
    <property type="component" value="Unassembled WGS sequence"/>
</dbReference>
<feature type="compositionally biased region" description="Basic and acidic residues" evidence="1">
    <location>
        <begin position="98"/>
        <end position="124"/>
    </location>
</feature>
<evidence type="ECO:0000313" key="2">
    <source>
        <dbReference type="EMBL" id="PQQ11593.1"/>
    </source>
</evidence>
<keyword evidence="3" id="KW-1185">Reference proteome</keyword>